<feature type="compositionally biased region" description="Polar residues" evidence="8">
    <location>
        <begin position="522"/>
        <end position="531"/>
    </location>
</feature>
<feature type="domain" description="Nicotinate/nicotinamide phosphoribosyltransferase" evidence="9">
    <location>
        <begin position="373"/>
        <end position="502"/>
    </location>
</feature>
<reference evidence="11 12" key="1">
    <citation type="submission" date="2024-09" db="EMBL/GenBank/DDBJ databases">
        <title>Rethinking Asexuality: The Enigmatic Case of Functional Sexual Genes in Lepraria (Stereocaulaceae).</title>
        <authorList>
            <person name="Doellman M."/>
            <person name="Sun Y."/>
            <person name="Barcenas-Pena A."/>
            <person name="Lumbsch H.T."/>
            <person name="Grewe F."/>
        </authorList>
    </citation>
    <scope>NUCLEOTIDE SEQUENCE [LARGE SCALE GENOMIC DNA]</scope>
    <source>
        <strain evidence="11 12">Grewe 0041</strain>
    </source>
</reference>
<dbReference type="PANTHER" id="PTHR11098:SF1">
    <property type="entry name" value="NICOTINATE PHOSPHORIBOSYLTRANSFERASE"/>
    <property type="match status" value="1"/>
</dbReference>
<evidence type="ECO:0000313" key="11">
    <source>
        <dbReference type="EMBL" id="KAL2057918.1"/>
    </source>
</evidence>
<dbReference type="Proteomes" id="UP001590951">
    <property type="component" value="Unassembled WGS sequence"/>
</dbReference>
<evidence type="ECO:0000313" key="12">
    <source>
        <dbReference type="Proteomes" id="UP001590951"/>
    </source>
</evidence>
<proteinExistence type="inferred from homology"/>
<sequence length="531" mass="59247">MLSRDTSQHFKPSPQIQYRTLKPLLQAQSMAPQVDLAALPEGIFSLLDTDLYKLTMQCAVLKYLPTIQVTYTFTNRTPDMRLTRAAYHWIENQINKLGSLQASLEELLYLKNTCTYFNDTYLRFLSSFRLQPSEEVKVSWIPVKDTGSADDVGDLCLDVGGLWLHTILYEIPLLALTSEAYFKFCDKDWTHDGQEEKAYNKGIKLLEHGCLFSEFGTRRRRDYHTHDLVMQGLTKSAGDAKERGWKGKLTGTSNVHFAMKYGIPPVGTVAHEWFMGIASITNEYEYANETALRYWVGCFGEGVLGIALTDTFGTPTFLKAFKKSLPTEAEAEINTASTQLPSAPRPASSETEGVVDSKSSVNKPLPHGATNDKKPRSYAETFTGVRQDSGNPLEFVKLMRDFYDSQGIKEKKTIVFSDSLNIELCIEYMKAAEEAGFLPTFGIGTFLTNDFTHVSNGKKSVPLNIVIKLSSASGRPAIKISDNVGKNTGDSQTVNKVKETLGYVERQWAAGDEKTRWGTEGQEATTALVQE</sequence>
<evidence type="ECO:0000256" key="6">
    <source>
        <dbReference type="ARBA" id="ARBA00022642"/>
    </source>
</evidence>
<evidence type="ECO:0000256" key="2">
    <source>
        <dbReference type="ARBA" id="ARBA00010897"/>
    </source>
</evidence>
<dbReference type="Pfam" id="PF17767">
    <property type="entry name" value="NAPRTase_N"/>
    <property type="match status" value="1"/>
</dbReference>
<keyword evidence="5" id="KW-0436">Ligase</keyword>
<feature type="domain" description="Nicotinate phosphoribosyltransferase N-terminal" evidence="10">
    <location>
        <begin position="47"/>
        <end position="177"/>
    </location>
</feature>
<name>A0ABR4BJS5_9LECA</name>
<evidence type="ECO:0000256" key="8">
    <source>
        <dbReference type="SAM" id="MobiDB-lite"/>
    </source>
</evidence>
<feature type="region of interest" description="Disordered" evidence="8">
    <location>
        <begin position="335"/>
        <end position="378"/>
    </location>
</feature>
<feature type="region of interest" description="Disordered" evidence="8">
    <location>
        <begin position="512"/>
        <end position="531"/>
    </location>
</feature>
<evidence type="ECO:0000256" key="5">
    <source>
        <dbReference type="ARBA" id="ARBA00022598"/>
    </source>
</evidence>
<evidence type="ECO:0000259" key="10">
    <source>
        <dbReference type="Pfam" id="PF17767"/>
    </source>
</evidence>
<dbReference type="PANTHER" id="PTHR11098">
    <property type="entry name" value="NICOTINATE PHOSPHORIBOSYLTRANSFERASE"/>
    <property type="match status" value="1"/>
</dbReference>
<dbReference type="EMBL" id="JBHFEH010000003">
    <property type="protein sequence ID" value="KAL2057918.1"/>
    <property type="molecule type" value="Genomic_DNA"/>
</dbReference>
<gene>
    <name evidence="11" type="ORF">ABVK25_001535</name>
</gene>
<feature type="domain" description="Nicotinate/nicotinamide phosphoribosyltransferase" evidence="9">
    <location>
        <begin position="211"/>
        <end position="324"/>
    </location>
</feature>
<organism evidence="11 12">
    <name type="scientific">Lepraria finkii</name>
    <dbReference type="NCBI Taxonomy" id="1340010"/>
    <lineage>
        <taxon>Eukaryota</taxon>
        <taxon>Fungi</taxon>
        <taxon>Dikarya</taxon>
        <taxon>Ascomycota</taxon>
        <taxon>Pezizomycotina</taxon>
        <taxon>Lecanoromycetes</taxon>
        <taxon>OSLEUM clade</taxon>
        <taxon>Lecanoromycetidae</taxon>
        <taxon>Lecanorales</taxon>
        <taxon>Lecanorineae</taxon>
        <taxon>Stereocaulaceae</taxon>
        <taxon>Lepraria</taxon>
    </lineage>
</organism>
<dbReference type="InterPro" id="IPR041525">
    <property type="entry name" value="N/Namide_PRibTrfase"/>
</dbReference>
<dbReference type="EC" id="6.3.4.21" evidence="3"/>
<evidence type="ECO:0000256" key="7">
    <source>
        <dbReference type="ARBA" id="ARBA00048668"/>
    </source>
</evidence>
<dbReference type="InterPro" id="IPR036068">
    <property type="entry name" value="Nicotinate_pribotase-like_C"/>
</dbReference>
<dbReference type="InterPro" id="IPR040727">
    <property type="entry name" value="NAPRTase_N"/>
</dbReference>
<accession>A0ABR4BJS5</accession>
<keyword evidence="4" id="KW-0597">Phosphoprotein</keyword>
<evidence type="ECO:0000256" key="1">
    <source>
        <dbReference type="ARBA" id="ARBA00004952"/>
    </source>
</evidence>
<dbReference type="Gene3D" id="3.20.140.10">
    <property type="entry name" value="nicotinate phosphoribosyltransferase"/>
    <property type="match status" value="2"/>
</dbReference>
<dbReference type="SUPFAM" id="SSF54675">
    <property type="entry name" value="Nicotinate/Quinolinate PRTase N-terminal domain-like"/>
    <property type="match status" value="1"/>
</dbReference>
<keyword evidence="6" id="KW-0662">Pyridine nucleotide biosynthesis</keyword>
<dbReference type="SUPFAM" id="SSF51690">
    <property type="entry name" value="Nicotinate/Quinolinate PRTase C-terminal domain-like"/>
    <property type="match status" value="1"/>
</dbReference>
<comment type="pathway">
    <text evidence="1">Cofactor biosynthesis; NAD(+) biosynthesis; nicotinate D-ribonucleotide from nicotinate: step 1/1.</text>
</comment>
<comment type="similarity">
    <text evidence="2">Belongs to the NAPRTase family.</text>
</comment>
<comment type="caution">
    <text evidence="11">The sequence shown here is derived from an EMBL/GenBank/DDBJ whole genome shotgun (WGS) entry which is preliminary data.</text>
</comment>
<evidence type="ECO:0000256" key="3">
    <source>
        <dbReference type="ARBA" id="ARBA00013236"/>
    </source>
</evidence>
<dbReference type="InterPro" id="IPR007229">
    <property type="entry name" value="Nic_PRibTrfase-Fam"/>
</dbReference>
<dbReference type="Pfam" id="PF04095">
    <property type="entry name" value="NAPRTase"/>
    <property type="match status" value="2"/>
</dbReference>
<dbReference type="PIRSF" id="PIRSF000484">
    <property type="entry name" value="NAPRT"/>
    <property type="match status" value="1"/>
</dbReference>
<protein>
    <recommendedName>
        <fullName evidence="3">nicotinate phosphoribosyltransferase</fullName>
        <ecNumber evidence="3">6.3.4.21</ecNumber>
    </recommendedName>
</protein>
<keyword evidence="12" id="KW-1185">Reference proteome</keyword>
<evidence type="ECO:0000259" key="9">
    <source>
        <dbReference type="Pfam" id="PF04095"/>
    </source>
</evidence>
<evidence type="ECO:0000256" key="4">
    <source>
        <dbReference type="ARBA" id="ARBA00022553"/>
    </source>
</evidence>
<comment type="catalytic activity">
    <reaction evidence="7">
        <text>5-phospho-alpha-D-ribose 1-diphosphate + nicotinate + ATP + H2O = nicotinate beta-D-ribonucleotide + ADP + phosphate + diphosphate</text>
        <dbReference type="Rhea" id="RHEA:36163"/>
        <dbReference type="ChEBI" id="CHEBI:15377"/>
        <dbReference type="ChEBI" id="CHEBI:30616"/>
        <dbReference type="ChEBI" id="CHEBI:32544"/>
        <dbReference type="ChEBI" id="CHEBI:33019"/>
        <dbReference type="ChEBI" id="CHEBI:43474"/>
        <dbReference type="ChEBI" id="CHEBI:57502"/>
        <dbReference type="ChEBI" id="CHEBI:58017"/>
        <dbReference type="ChEBI" id="CHEBI:456216"/>
        <dbReference type="EC" id="6.3.4.21"/>
    </reaction>
</comment>